<feature type="domain" description="PHD-type" evidence="10">
    <location>
        <begin position="411"/>
        <end position="460"/>
    </location>
</feature>
<dbReference type="PROSITE" id="PS01359">
    <property type="entry name" value="ZF_PHD_1"/>
    <property type="match status" value="2"/>
</dbReference>
<evidence type="ECO:0000256" key="6">
    <source>
        <dbReference type="ARBA" id="ARBA00023004"/>
    </source>
</evidence>
<dbReference type="SUPFAM" id="SSF46774">
    <property type="entry name" value="ARID-like"/>
    <property type="match status" value="1"/>
</dbReference>
<feature type="region of interest" description="Disordered" evidence="9">
    <location>
        <begin position="242"/>
        <end position="280"/>
    </location>
</feature>
<dbReference type="FunFam" id="2.60.120.650:FF:000014">
    <property type="entry name" value="PHD transcription factor (Rum1)"/>
    <property type="match status" value="1"/>
</dbReference>
<keyword evidence="5" id="KW-0862">Zinc</keyword>
<evidence type="ECO:0000256" key="5">
    <source>
        <dbReference type="ARBA" id="ARBA00022833"/>
    </source>
</evidence>
<evidence type="ECO:0000256" key="7">
    <source>
        <dbReference type="ARBA" id="ARBA00023242"/>
    </source>
</evidence>
<evidence type="ECO:0000256" key="2">
    <source>
        <dbReference type="ARBA" id="ARBA00022723"/>
    </source>
</evidence>
<keyword evidence="6" id="KW-0408">Iron</keyword>
<dbReference type="Pfam" id="PF02373">
    <property type="entry name" value="JmjC"/>
    <property type="match status" value="1"/>
</dbReference>
<feature type="compositionally biased region" description="Low complexity" evidence="9">
    <location>
        <begin position="1526"/>
        <end position="1536"/>
    </location>
</feature>
<dbReference type="GO" id="GO:0008270">
    <property type="term" value="F:zinc ion binding"/>
    <property type="evidence" value="ECO:0007669"/>
    <property type="project" value="UniProtKB-KW"/>
</dbReference>
<evidence type="ECO:0000259" key="11">
    <source>
        <dbReference type="PROSITE" id="PS51011"/>
    </source>
</evidence>
<evidence type="ECO:0000256" key="8">
    <source>
        <dbReference type="PROSITE-ProRule" id="PRU00146"/>
    </source>
</evidence>
<evidence type="ECO:0000256" key="1">
    <source>
        <dbReference type="ARBA" id="ARBA00004123"/>
    </source>
</evidence>
<dbReference type="PANTHER" id="PTHR10694">
    <property type="entry name" value="LYSINE-SPECIFIC DEMETHYLASE"/>
    <property type="match status" value="1"/>
</dbReference>
<dbReference type="SMART" id="SM00558">
    <property type="entry name" value="JmjC"/>
    <property type="match status" value="1"/>
</dbReference>
<dbReference type="Pfam" id="PF01388">
    <property type="entry name" value="ARID"/>
    <property type="match status" value="1"/>
</dbReference>
<feature type="domain" description="JmjC" evidence="12">
    <location>
        <begin position="552"/>
        <end position="718"/>
    </location>
</feature>
<dbReference type="GO" id="GO:0034647">
    <property type="term" value="F:histone H3K4me/H3K4me2/H3K4me3 demethylase activity"/>
    <property type="evidence" value="ECO:0007669"/>
    <property type="project" value="TreeGrafter"/>
</dbReference>
<dbReference type="SMART" id="SM01014">
    <property type="entry name" value="ARID"/>
    <property type="match status" value="1"/>
</dbReference>
<feature type="domain" description="ARID" evidence="11">
    <location>
        <begin position="92"/>
        <end position="185"/>
    </location>
</feature>
<dbReference type="Proteomes" id="UP000243797">
    <property type="component" value="Unassembled WGS sequence"/>
</dbReference>
<dbReference type="OrthoDB" id="1678912at2759"/>
<feature type="region of interest" description="Disordered" evidence="9">
    <location>
        <begin position="1239"/>
        <end position="1263"/>
    </location>
</feature>
<dbReference type="Pfam" id="PF02928">
    <property type="entry name" value="zf-C5HC2"/>
    <property type="match status" value="1"/>
</dbReference>
<dbReference type="InterPro" id="IPR001606">
    <property type="entry name" value="ARID_dom"/>
</dbReference>
<dbReference type="Gene3D" id="1.10.150.60">
    <property type="entry name" value="ARID DNA-binding domain"/>
    <property type="match status" value="1"/>
</dbReference>
<evidence type="ECO:0000259" key="12">
    <source>
        <dbReference type="PROSITE" id="PS51184"/>
    </source>
</evidence>
<dbReference type="FunFam" id="3.30.40.10:FF:000322">
    <property type="entry name" value="PHD transcription factor (Rum1)"/>
    <property type="match status" value="1"/>
</dbReference>
<dbReference type="InterPro" id="IPR036431">
    <property type="entry name" value="ARID_dom_sf"/>
</dbReference>
<dbReference type="PROSITE" id="PS51184">
    <property type="entry name" value="JMJC"/>
    <property type="match status" value="1"/>
</dbReference>
<evidence type="ECO:0000256" key="4">
    <source>
        <dbReference type="ARBA" id="ARBA00022771"/>
    </source>
</evidence>
<dbReference type="GO" id="GO:0005634">
    <property type="term" value="C:nucleus"/>
    <property type="evidence" value="ECO:0007669"/>
    <property type="project" value="UniProtKB-SubCell"/>
</dbReference>
<comment type="caution">
    <text evidence="13">The sequence shown here is derived from an EMBL/GenBank/DDBJ whole genome shotgun (WGS) entry which is preliminary data.</text>
</comment>
<evidence type="ECO:0000313" key="13">
    <source>
        <dbReference type="EMBL" id="PNS21101.1"/>
    </source>
</evidence>
<dbReference type="InParanoid" id="A0A2K1R1E3"/>
<dbReference type="SMART" id="SM00501">
    <property type="entry name" value="BRIGHT"/>
    <property type="match status" value="1"/>
</dbReference>
<evidence type="ECO:0000256" key="9">
    <source>
        <dbReference type="SAM" id="MobiDB-lite"/>
    </source>
</evidence>
<feature type="region of interest" description="Disordered" evidence="9">
    <location>
        <begin position="1587"/>
        <end position="1644"/>
    </location>
</feature>
<dbReference type="InterPro" id="IPR019786">
    <property type="entry name" value="Zinc_finger_PHD-type_CS"/>
</dbReference>
<keyword evidence="14" id="KW-1185">Reference proteome</keyword>
<evidence type="ECO:0000259" key="10">
    <source>
        <dbReference type="PROSITE" id="PS50016"/>
    </source>
</evidence>
<dbReference type="InterPro" id="IPR003347">
    <property type="entry name" value="JmjC_dom"/>
</dbReference>
<keyword evidence="4 8" id="KW-0863">Zinc-finger</keyword>
<feature type="region of interest" description="Disordered" evidence="9">
    <location>
        <begin position="1513"/>
        <end position="1536"/>
    </location>
</feature>
<keyword evidence="7" id="KW-0539">Nucleus</keyword>
<dbReference type="GO" id="GO:0006355">
    <property type="term" value="P:regulation of DNA-templated transcription"/>
    <property type="evidence" value="ECO:0007669"/>
    <property type="project" value="TreeGrafter"/>
</dbReference>
<feature type="compositionally biased region" description="Low complexity" evidence="9">
    <location>
        <begin position="312"/>
        <end position="340"/>
    </location>
</feature>
<proteinExistence type="predicted"/>
<name>A0A2K1R1E3_9PEZI</name>
<protein>
    <submittedName>
        <fullName evidence="13">Lid2 complex component lid2</fullName>
    </submittedName>
</protein>
<organism evidence="13 14">
    <name type="scientific">Sphaceloma murrayae</name>
    <dbReference type="NCBI Taxonomy" id="2082308"/>
    <lineage>
        <taxon>Eukaryota</taxon>
        <taxon>Fungi</taxon>
        <taxon>Dikarya</taxon>
        <taxon>Ascomycota</taxon>
        <taxon>Pezizomycotina</taxon>
        <taxon>Dothideomycetes</taxon>
        <taxon>Dothideomycetidae</taxon>
        <taxon>Myriangiales</taxon>
        <taxon>Elsinoaceae</taxon>
        <taxon>Sphaceloma</taxon>
    </lineage>
</organism>
<dbReference type="InterPro" id="IPR019787">
    <property type="entry name" value="Znf_PHD-finger"/>
</dbReference>
<dbReference type="Pfam" id="PF08429">
    <property type="entry name" value="PLU-1"/>
    <property type="match status" value="1"/>
</dbReference>
<dbReference type="InterPro" id="IPR001965">
    <property type="entry name" value="Znf_PHD"/>
</dbReference>
<dbReference type="InterPro" id="IPR011011">
    <property type="entry name" value="Znf_FYVE_PHD"/>
</dbReference>
<dbReference type="SMART" id="SM00249">
    <property type="entry name" value="PHD"/>
    <property type="match status" value="2"/>
</dbReference>
<dbReference type="EMBL" id="NKHZ01000012">
    <property type="protein sequence ID" value="PNS21101.1"/>
    <property type="molecule type" value="Genomic_DNA"/>
</dbReference>
<feature type="compositionally biased region" description="Basic residues" evidence="9">
    <location>
        <begin position="940"/>
        <end position="954"/>
    </location>
</feature>
<dbReference type="CDD" id="cd15543">
    <property type="entry name" value="PHD_RSF1"/>
    <property type="match status" value="1"/>
</dbReference>
<feature type="compositionally biased region" description="Basic and acidic residues" evidence="9">
    <location>
        <begin position="401"/>
        <end position="411"/>
    </location>
</feature>
<dbReference type="FunCoup" id="A0A2K1R1E3">
    <property type="interactions" value="321"/>
</dbReference>
<dbReference type="STRING" id="2082308.A0A2K1R1E3"/>
<dbReference type="Gene3D" id="3.30.40.10">
    <property type="entry name" value="Zinc/RING finger domain, C3HC4 (zinc finger)"/>
    <property type="match status" value="2"/>
</dbReference>
<reference evidence="13 14" key="1">
    <citation type="submission" date="2017-06" db="EMBL/GenBank/DDBJ databases">
        <title>Draft genome sequence of a variant of Elsinoe murrayae.</title>
        <authorList>
            <person name="Cheng Q."/>
        </authorList>
    </citation>
    <scope>NUCLEOTIDE SEQUENCE [LARGE SCALE GENOMIC DNA]</scope>
    <source>
        <strain evidence="13 14">CQ-2017a</strain>
    </source>
</reference>
<accession>A0A2K1R1E3</accession>
<feature type="region of interest" description="Disordered" evidence="9">
    <location>
        <begin position="1"/>
        <end position="30"/>
    </location>
</feature>
<feature type="region of interest" description="Disordered" evidence="9">
    <location>
        <begin position="196"/>
        <end position="227"/>
    </location>
</feature>
<dbReference type="InterPro" id="IPR004198">
    <property type="entry name" value="Znf_C5HC2"/>
</dbReference>
<dbReference type="CDD" id="cd15518">
    <property type="entry name" value="PHD_Ecm5p_Lid2p_like"/>
    <property type="match status" value="1"/>
</dbReference>
<feature type="region of interest" description="Disordered" evidence="9">
    <location>
        <begin position="308"/>
        <end position="411"/>
    </location>
</feature>
<dbReference type="InterPro" id="IPR013637">
    <property type="entry name" value="Lys_sp_deMease-like_dom"/>
</dbReference>
<dbReference type="PANTHER" id="PTHR10694:SF33">
    <property type="entry name" value="LYSINE-SPECIFIC DEMETHYLASE 5"/>
    <property type="match status" value="1"/>
</dbReference>
<feature type="compositionally biased region" description="Basic and acidic residues" evidence="9">
    <location>
        <begin position="1617"/>
        <end position="1626"/>
    </location>
</feature>
<evidence type="ECO:0000256" key="3">
    <source>
        <dbReference type="ARBA" id="ARBA00022737"/>
    </source>
</evidence>
<evidence type="ECO:0000313" key="14">
    <source>
        <dbReference type="Proteomes" id="UP000243797"/>
    </source>
</evidence>
<feature type="domain" description="PHD-type" evidence="10">
    <location>
        <begin position="1270"/>
        <end position="1319"/>
    </location>
</feature>
<keyword evidence="2" id="KW-0479">Metal-binding</keyword>
<dbReference type="Pfam" id="PF00628">
    <property type="entry name" value="PHD"/>
    <property type="match status" value="2"/>
</dbReference>
<dbReference type="PROSITE" id="PS50016">
    <property type="entry name" value="ZF_PHD_2"/>
    <property type="match status" value="2"/>
</dbReference>
<sequence>MVQPPGVGGGTFAAVNRPSIEPVASGPPVENKPKPVAFVPPRSAPVQAASVPLSIRRADALDLNTVERRGQPNQRFHFRVRRQELNSVEGGTRANLNYLDQLAKFHRQHGTTLTRFPSVDKRPLDLYKLKKAVESRGGFESVCKLKKWAEIGRDLGYSGKIMSSLSTSLKNSYQKWLQPYEDYLRVAKPGVQQQLELENGGPFTPSPNPSPVRKPMSQQGTPGQDHPVMHASAALHASMNGALPSRMTPHVNGYAAPPRLPDQPKTEEKPPQPAASGFTAVNGGGGFTAVNHSAGFTAVNGPVANGGFRSYPTPSAQNSPAPQQSPHASAPTPTPAMATPPVRPTQPDGQNMLKRQLSHPDGLVNGDSDGRRSKRVKQGDPPTVVGSNMHQPRSMLGRHPTLRDRSKEKPGDVCEACGLPDRGDMLLCDSCDYGYHMGCLQPPLSTRPEYDWNCPRCLVGTGEFGFEEGDVYSLKMFQDRAKRFKELHFTDKVKYDPITNKARPINEDDVEREFWRLVESITETVEVEYGADIHSTTHGSAFPTIEKKPRDPYSTDPWNLNVLPLYGESLFKHIKSDISGMTVPWLYVGMVFSTFCWHNEDHYAYSANYQHFGDTKTWYGIPADDAEKFEHAMREAVPELFETQPDLLFQLVTLLPPEKLKKAGVRVYAIDQRAGEFVITYPQAYHAGFNHGFNFNEAVNFAPTDWEPYGDAGVQRLRDYRRQPCFSHDELLLTAASRDTSIKTANWLAPALERMLAREKFARETFLTDPGPAPEGAIDDVYRGPRYADPPELNPENLEEEHYICAHCKCFSFLSRYVCKNSGKVLCLLHAGSYECCNDKETERFSSNQRDHVLYYSKADEVLDEIVSKVTEKARVPEIWAEKVEALLLDEPRPQLRNLRTLLHEGERIPHELPRLHDLRRFVERCNRWVEEATSYITRKPSRRKSDKPGRKSIARQQEIEEQSKEYRKLENIRKLLLEADEISFECPEIETLREQATNIEDFQMNARQALMDPKKRTLSEYEELAELGRGFNVDMPEIDALDKLIERLRWREEAKDRREKPQSKEDVINLIGKGVELGLPRTDQDLEWYEYQKSQGDMWDTRARELLKVDNISTAQLEGLANHGSSLPVDPDILNEVQSIIKKQREAQEKIVSICDRANDADFRKRPKYQEAKEVMEALQDINNKPGGMVDLERHIRRHEDWMRKGKKLFGKTNAPLHILLQHMEIVRLRNEACFDTRDKPRMPVEPSSREVTPTRQTSGLSGEKQFPDVFCICRKPEAGMMIECEICHEWYHGKCLKVARGKVKDDDKYKCPICDWHQKIPRDAARPKLEELMSWQDDLEKLPFQPDEEDCLENVINTAQSFRDFIQPIVNPVTVTPEEVSTMRFYLRKVEGADLLLAYETNFLRQELHKWAPVTDDAPPTIEHSGSTRKPRPTKIQKLMAQFGVSNPEDLPEEHRQKPGTKRRITEALEELDRKRRTGVTLKPAGVGPTGFAAHGASYGITAPTAAMSASGSVDAASPPAQNTPGPAGTPGMPALSYDSSPANRGLTSGYGDRPLYTSGFGREREQAVPNLDPALFGTGAASGAGAGAGAGEGLSAGGVGVGLSAGGVQGSPGRDAEEERRLFADMVQEDEEKGEREGEGE</sequence>
<feature type="compositionally biased region" description="Polar residues" evidence="9">
    <location>
        <begin position="1251"/>
        <end position="1262"/>
    </location>
</feature>
<dbReference type="CDD" id="cd16100">
    <property type="entry name" value="ARID"/>
    <property type="match status" value="1"/>
</dbReference>
<dbReference type="Gene3D" id="2.60.120.650">
    <property type="entry name" value="Cupin"/>
    <property type="match status" value="1"/>
</dbReference>
<dbReference type="GO" id="GO:0003677">
    <property type="term" value="F:DNA binding"/>
    <property type="evidence" value="ECO:0007669"/>
    <property type="project" value="InterPro"/>
</dbReference>
<keyword evidence="3" id="KW-0677">Repeat</keyword>
<comment type="subcellular location">
    <subcellularLocation>
        <location evidence="1">Nucleus</location>
    </subcellularLocation>
</comment>
<dbReference type="FunFam" id="1.10.150.60:FF:000010">
    <property type="entry name" value="PHD transcription factor (Rum1)"/>
    <property type="match status" value="1"/>
</dbReference>
<dbReference type="InterPro" id="IPR013083">
    <property type="entry name" value="Znf_RING/FYVE/PHD"/>
</dbReference>
<feature type="region of interest" description="Disordered" evidence="9">
    <location>
        <begin position="940"/>
        <end position="959"/>
    </location>
</feature>
<dbReference type="SUPFAM" id="SSF51197">
    <property type="entry name" value="Clavaminate synthase-like"/>
    <property type="match status" value="1"/>
</dbReference>
<dbReference type="PROSITE" id="PS51011">
    <property type="entry name" value="ARID"/>
    <property type="match status" value="1"/>
</dbReference>
<dbReference type="SUPFAM" id="SSF57903">
    <property type="entry name" value="FYVE/PHD zinc finger"/>
    <property type="match status" value="2"/>
</dbReference>
<dbReference type="GO" id="GO:0000785">
    <property type="term" value="C:chromatin"/>
    <property type="evidence" value="ECO:0007669"/>
    <property type="project" value="TreeGrafter"/>
</dbReference>
<feature type="compositionally biased region" description="Gly residues" evidence="9">
    <location>
        <begin position="1"/>
        <end position="11"/>
    </location>
</feature>
<gene>
    <name evidence="13" type="ORF">CAC42_3439</name>
</gene>
<feature type="compositionally biased region" description="Gly residues" evidence="9">
    <location>
        <begin position="1587"/>
        <end position="1613"/>
    </location>
</feature>